<protein>
    <submittedName>
        <fullName evidence="2">Uncharacterized protein</fullName>
    </submittedName>
</protein>
<comment type="caution">
    <text evidence="2">The sequence shown here is derived from an EMBL/GenBank/DDBJ whole genome shotgun (WGS) entry which is preliminary data.</text>
</comment>
<keyword evidence="1" id="KW-0472">Membrane</keyword>
<dbReference type="AlphaFoldDB" id="A0A0F8ZN03"/>
<sequence>MAKETVAKTIIVAVLAVFIVLGWGIAFGYIKSDVSHIEKQSDENKADIRIVDAKANTLTNAITRIDTRQEIMIKGIDEINEKLK</sequence>
<keyword evidence="1" id="KW-0812">Transmembrane</keyword>
<gene>
    <name evidence="2" type="ORF">LCGC14_2675030</name>
</gene>
<proteinExistence type="predicted"/>
<feature type="transmembrane region" description="Helical" evidence="1">
    <location>
        <begin position="6"/>
        <end position="30"/>
    </location>
</feature>
<name>A0A0F8ZN03_9ZZZZ</name>
<reference evidence="2" key="1">
    <citation type="journal article" date="2015" name="Nature">
        <title>Complex archaea that bridge the gap between prokaryotes and eukaryotes.</title>
        <authorList>
            <person name="Spang A."/>
            <person name="Saw J.H."/>
            <person name="Jorgensen S.L."/>
            <person name="Zaremba-Niedzwiedzka K."/>
            <person name="Martijn J."/>
            <person name="Lind A.E."/>
            <person name="van Eijk R."/>
            <person name="Schleper C."/>
            <person name="Guy L."/>
            <person name="Ettema T.J."/>
        </authorList>
    </citation>
    <scope>NUCLEOTIDE SEQUENCE</scope>
</reference>
<evidence type="ECO:0000313" key="2">
    <source>
        <dbReference type="EMBL" id="KKK95217.1"/>
    </source>
</evidence>
<dbReference type="EMBL" id="LAZR01047005">
    <property type="protein sequence ID" value="KKK95217.1"/>
    <property type="molecule type" value="Genomic_DNA"/>
</dbReference>
<accession>A0A0F8ZN03</accession>
<evidence type="ECO:0000256" key="1">
    <source>
        <dbReference type="SAM" id="Phobius"/>
    </source>
</evidence>
<organism evidence="2">
    <name type="scientific">marine sediment metagenome</name>
    <dbReference type="NCBI Taxonomy" id="412755"/>
    <lineage>
        <taxon>unclassified sequences</taxon>
        <taxon>metagenomes</taxon>
        <taxon>ecological metagenomes</taxon>
    </lineage>
</organism>
<keyword evidence="1" id="KW-1133">Transmembrane helix</keyword>